<protein>
    <recommendedName>
        <fullName evidence="3">STAS domain-containing protein</fullName>
    </recommendedName>
</protein>
<dbReference type="Gene3D" id="3.30.750.24">
    <property type="entry name" value="STAS domain"/>
    <property type="match status" value="1"/>
</dbReference>
<proteinExistence type="predicted"/>
<gene>
    <name evidence="1" type="ORF">AAFF_G00042480</name>
</gene>
<name>A0AAD7S2Z9_9TELE</name>
<dbReference type="AlphaFoldDB" id="A0AAD7S2Z9"/>
<dbReference type="EMBL" id="JAINUG010000122">
    <property type="protein sequence ID" value="KAJ8394893.1"/>
    <property type="molecule type" value="Genomic_DNA"/>
</dbReference>
<evidence type="ECO:0008006" key="3">
    <source>
        <dbReference type="Google" id="ProtNLM"/>
    </source>
</evidence>
<evidence type="ECO:0000313" key="1">
    <source>
        <dbReference type="EMBL" id="KAJ8394893.1"/>
    </source>
</evidence>
<organism evidence="1 2">
    <name type="scientific">Aldrovandia affinis</name>
    <dbReference type="NCBI Taxonomy" id="143900"/>
    <lineage>
        <taxon>Eukaryota</taxon>
        <taxon>Metazoa</taxon>
        <taxon>Chordata</taxon>
        <taxon>Craniata</taxon>
        <taxon>Vertebrata</taxon>
        <taxon>Euteleostomi</taxon>
        <taxon>Actinopterygii</taxon>
        <taxon>Neopterygii</taxon>
        <taxon>Teleostei</taxon>
        <taxon>Notacanthiformes</taxon>
        <taxon>Halosauridae</taxon>
        <taxon>Aldrovandia</taxon>
    </lineage>
</organism>
<dbReference type="InterPro" id="IPR036513">
    <property type="entry name" value="STAS_dom_sf"/>
</dbReference>
<accession>A0AAD7S2Z9</accession>
<comment type="caution">
    <text evidence="1">The sequence shown here is derived from an EMBL/GenBank/DDBJ whole genome shotgun (WGS) entry which is preliminary data.</text>
</comment>
<sequence>MRPCLASCQACVVEQLDRGDFFSHVITKSHLFATVHDAVLYCLRKRGPSAAPSYDCALDMTCNTHL</sequence>
<reference evidence="1" key="1">
    <citation type="journal article" date="2023" name="Science">
        <title>Genome structures resolve the early diversification of teleost fishes.</title>
        <authorList>
            <person name="Parey E."/>
            <person name="Louis A."/>
            <person name="Montfort J."/>
            <person name="Bouchez O."/>
            <person name="Roques C."/>
            <person name="Iampietro C."/>
            <person name="Lluch J."/>
            <person name="Castinel A."/>
            <person name="Donnadieu C."/>
            <person name="Desvignes T."/>
            <person name="Floi Bucao C."/>
            <person name="Jouanno E."/>
            <person name="Wen M."/>
            <person name="Mejri S."/>
            <person name="Dirks R."/>
            <person name="Jansen H."/>
            <person name="Henkel C."/>
            <person name="Chen W.J."/>
            <person name="Zahm M."/>
            <person name="Cabau C."/>
            <person name="Klopp C."/>
            <person name="Thompson A.W."/>
            <person name="Robinson-Rechavi M."/>
            <person name="Braasch I."/>
            <person name="Lecointre G."/>
            <person name="Bobe J."/>
            <person name="Postlethwait J.H."/>
            <person name="Berthelot C."/>
            <person name="Roest Crollius H."/>
            <person name="Guiguen Y."/>
        </authorList>
    </citation>
    <scope>NUCLEOTIDE SEQUENCE</scope>
    <source>
        <strain evidence="1">NC1722</strain>
    </source>
</reference>
<dbReference type="Proteomes" id="UP001221898">
    <property type="component" value="Unassembled WGS sequence"/>
</dbReference>
<evidence type="ECO:0000313" key="2">
    <source>
        <dbReference type="Proteomes" id="UP001221898"/>
    </source>
</evidence>
<keyword evidence="2" id="KW-1185">Reference proteome</keyword>